<feature type="domain" description="Actin homologue MreB-like C-terminal" evidence="1">
    <location>
        <begin position="164"/>
        <end position="278"/>
    </location>
</feature>
<proteinExistence type="predicted"/>
<reference evidence="2" key="1">
    <citation type="submission" date="2020-08" db="EMBL/GenBank/DDBJ databases">
        <authorList>
            <person name="Cejkova D."/>
            <person name="Kubasova T."/>
            <person name="Jahodarova E."/>
            <person name="Rychlik I."/>
        </authorList>
    </citation>
    <scope>NUCLEOTIDE SEQUENCE</scope>
    <source>
        <strain evidence="2">An420c</strain>
    </source>
</reference>
<dbReference type="AlphaFoldDB" id="A0A938X5F6"/>
<dbReference type="Pfam" id="PF21522">
    <property type="entry name" value="MreB-like_C"/>
    <property type="match status" value="1"/>
</dbReference>
<gene>
    <name evidence="2" type="ORF">H6A13_12915</name>
</gene>
<evidence type="ECO:0000259" key="1">
    <source>
        <dbReference type="Pfam" id="PF21522"/>
    </source>
</evidence>
<keyword evidence="3" id="KW-1185">Reference proteome</keyword>
<accession>A0A938X5F6</accession>
<evidence type="ECO:0000313" key="3">
    <source>
        <dbReference type="Proteomes" id="UP000713880"/>
    </source>
</evidence>
<name>A0A938X5F6_9CLOT</name>
<dbReference type="InterPro" id="IPR049067">
    <property type="entry name" value="MreB-like_C"/>
</dbReference>
<dbReference type="RefSeq" id="WP_204909936.1">
    <property type="nucleotide sequence ID" value="NZ_JACJLV010000101.1"/>
</dbReference>
<organism evidence="2 3">
    <name type="scientific">Mordavella massiliensis</name>
    <dbReference type="NCBI Taxonomy" id="1871024"/>
    <lineage>
        <taxon>Bacteria</taxon>
        <taxon>Bacillati</taxon>
        <taxon>Bacillota</taxon>
        <taxon>Clostridia</taxon>
        <taxon>Eubacteriales</taxon>
        <taxon>Clostridiaceae</taxon>
        <taxon>Mordavella</taxon>
    </lineage>
</organism>
<reference evidence="2" key="2">
    <citation type="journal article" date="2021" name="Sci. Rep.">
        <title>The distribution of antibiotic resistance genes in chicken gut microbiota commensals.</title>
        <authorList>
            <person name="Juricova H."/>
            <person name="Matiasovicova J."/>
            <person name="Kubasova T."/>
            <person name="Cejkova D."/>
            <person name="Rychlik I."/>
        </authorList>
    </citation>
    <scope>NUCLEOTIDE SEQUENCE</scope>
    <source>
        <strain evidence="2">An420c</strain>
    </source>
</reference>
<dbReference type="Proteomes" id="UP000713880">
    <property type="component" value="Unassembled WGS sequence"/>
</dbReference>
<sequence>MIKRIRIPVDHGNGNIKTMNTVFKTGISVSDLAPGRGMEYLEYNGKFYLSSNRRIPYQRDKTKDSRFFALTLMGIAKELELNKNVQKGDIVQVQMPIGLPPKHFAELYEKYETYFRWNGELLHFRYKDTDYHISIIDTRAFPQDYAAVMLYHKDIAMYPRTTAVDIGAFTGDYLMFRYGEVDMEFCDSMEMGIISLYNRVITGIRADYDQLLDEMDIDNIIQGKYDFYEGEIVQAVLEEVQAYARDLLSSLRERGIDPRSTYMIFLGGGSILLKPFLEQTGMLNRYRFIEDIHANAKGYDWLYQQGA</sequence>
<dbReference type="EMBL" id="JACJLV010000101">
    <property type="protein sequence ID" value="MBM6827975.1"/>
    <property type="molecule type" value="Genomic_DNA"/>
</dbReference>
<dbReference type="InterPro" id="IPR043129">
    <property type="entry name" value="ATPase_NBD"/>
</dbReference>
<protein>
    <submittedName>
        <fullName evidence="2">ParM/StbA family protein</fullName>
    </submittedName>
</protein>
<dbReference type="CDD" id="cd10227">
    <property type="entry name" value="ASKHA_NBD_ParM-like"/>
    <property type="match status" value="1"/>
</dbReference>
<dbReference type="SUPFAM" id="SSF53067">
    <property type="entry name" value="Actin-like ATPase domain"/>
    <property type="match status" value="2"/>
</dbReference>
<dbReference type="Gene3D" id="3.30.420.40">
    <property type="match status" value="2"/>
</dbReference>
<evidence type="ECO:0000313" key="2">
    <source>
        <dbReference type="EMBL" id="MBM6827975.1"/>
    </source>
</evidence>
<comment type="caution">
    <text evidence="2">The sequence shown here is derived from an EMBL/GenBank/DDBJ whole genome shotgun (WGS) entry which is preliminary data.</text>
</comment>